<feature type="compositionally biased region" description="Acidic residues" evidence="12">
    <location>
        <begin position="803"/>
        <end position="818"/>
    </location>
</feature>
<dbReference type="PROSITE" id="PS00107">
    <property type="entry name" value="PROTEIN_KINASE_ATP"/>
    <property type="match status" value="1"/>
</dbReference>
<feature type="region of interest" description="Disordered" evidence="12">
    <location>
        <begin position="284"/>
        <end position="354"/>
    </location>
</feature>
<comment type="catalytic activity">
    <reaction evidence="9">
        <text>L-seryl-[protein] + ATP = O-phospho-L-seryl-[protein] + ADP + H(+)</text>
        <dbReference type="Rhea" id="RHEA:17989"/>
        <dbReference type="Rhea" id="RHEA-COMP:9863"/>
        <dbReference type="Rhea" id="RHEA-COMP:11604"/>
        <dbReference type="ChEBI" id="CHEBI:15378"/>
        <dbReference type="ChEBI" id="CHEBI:29999"/>
        <dbReference type="ChEBI" id="CHEBI:30616"/>
        <dbReference type="ChEBI" id="CHEBI:83421"/>
        <dbReference type="ChEBI" id="CHEBI:456216"/>
        <dbReference type="EC" id="2.7.11.1"/>
    </reaction>
</comment>
<dbReference type="PANTHER" id="PTHR44899:SF3">
    <property type="entry name" value="SERINE_THREONINE-PROTEIN KINASE NEK1"/>
    <property type="match status" value="1"/>
</dbReference>
<keyword evidence="6" id="KW-0418">Kinase</keyword>
<dbReference type="PROSITE" id="PS50011">
    <property type="entry name" value="PROTEIN_KINASE_DOM"/>
    <property type="match status" value="1"/>
</dbReference>
<evidence type="ECO:0000313" key="15">
    <source>
        <dbReference type="Proteomes" id="UP001165065"/>
    </source>
</evidence>
<gene>
    <name evidence="14" type="ORF">TrCOL_g13129</name>
</gene>
<feature type="compositionally biased region" description="Acidic residues" evidence="12">
    <location>
        <begin position="851"/>
        <end position="867"/>
    </location>
</feature>
<reference evidence="15" key="1">
    <citation type="journal article" date="2023" name="Commun. Biol.">
        <title>Genome analysis of Parmales, the sister group of diatoms, reveals the evolutionary specialization of diatoms from phago-mixotrophs to photoautotrophs.</title>
        <authorList>
            <person name="Ban H."/>
            <person name="Sato S."/>
            <person name="Yoshikawa S."/>
            <person name="Yamada K."/>
            <person name="Nakamura Y."/>
            <person name="Ichinomiya M."/>
            <person name="Sato N."/>
            <person name="Blanc-Mathieu R."/>
            <person name="Endo H."/>
            <person name="Kuwata A."/>
            <person name="Ogata H."/>
        </authorList>
    </citation>
    <scope>NUCLEOTIDE SEQUENCE [LARGE SCALE GENOMIC DNA]</scope>
</reference>
<dbReference type="InterPro" id="IPR011009">
    <property type="entry name" value="Kinase-like_dom_sf"/>
</dbReference>
<comment type="catalytic activity">
    <reaction evidence="8">
        <text>L-threonyl-[protein] + ATP = O-phospho-L-threonyl-[protein] + ADP + H(+)</text>
        <dbReference type="Rhea" id="RHEA:46608"/>
        <dbReference type="Rhea" id="RHEA-COMP:11060"/>
        <dbReference type="Rhea" id="RHEA-COMP:11605"/>
        <dbReference type="ChEBI" id="CHEBI:15378"/>
        <dbReference type="ChEBI" id="CHEBI:30013"/>
        <dbReference type="ChEBI" id="CHEBI:30616"/>
        <dbReference type="ChEBI" id="CHEBI:61977"/>
        <dbReference type="ChEBI" id="CHEBI:456216"/>
        <dbReference type="EC" id="2.7.11.1"/>
    </reaction>
</comment>
<dbReference type="Proteomes" id="UP001165065">
    <property type="component" value="Unassembled WGS sequence"/>
</dbReference>
<dbReference type="InterPro" id="IPR017441">
    <property type="entry name" value="Protein_kinase_ATP_BS"/>
</dbReference>
<proteinExistence type="inferred from homology"/>
<dbReference type="FunFam" id="3.30.200.20:FF:000097">
    <property type="entry name" value="Probable serine/threonine-protein kinase nek1"/>
    <property type="match status" value="1"/>
</dbReference>
<evidence type="ECO:0000256" key="8">
    <source>
        <dbReference type="ARBA" id="ARBA00047899"/>
    </source>
</evidence>
<dbReference type="InterPro" id="IPR051131">
    <property type="entry name" value="NEK_Ser/Thr_kinase_NIMA"/>
</dbReference>
<feature type="coiled-coil region" evidence="11">
    <location>
        <begin position="392"/>
        <end position="445"/>
    </location>
</feature>
<evidence type="ECO:0000256" key="4">
    <source>
        <dbReference type="ARBA" id="ARBA00022679"/>
    </source>
</evidence>
<evidence type="ECO:0000259" key="13">
    <source>
        <dbReference type="PROSITE" id="PS50011"/>
    </source>
</evidence>
<evidence type="ECO:0000256" key="12">
    <source>
        <dbReference type="SAM" id="MobiDB-lite"/>
    </source>
</evidence>
<evidence type="ECO:0000256" key="1">
    <source>
        <dbReference type="ARBA" id="ARBA00010886"/>
    </source>
</evidence>
<evidence type="ECO:0000256" key="10">
    <source>
        <dbReference type="PROSITE-ProRule" id="PRU10141"/>
    </source>
</evidence>
<name>A0A9W7G6V1_9STRA</name>
<sequence length="1291" mass="142290">MSKASQLNKYQICKTLGQGSFGKALLVKIKGAKAQYFVMKEIQIGHLSKKEKATSIAEATVLASMHHSNICSYVESFLNAPRNDILYIVMDYADGGDLSGAISRRKKARKPFTENEVMNMFVQICLALKHVHSRKILHRDLKSQNIFLTKKGVVKLGDFGIAKVLDNTGDVARTQIGTPYYLSPEICEDKPYGKKSDVWSLGCVLYEIAALDLPFQARNLPALAHRIMTKEPKPLPSTFSSQLRLLATSLLNKKPVVRPSVVAILRSDYVQGHISSLLSHTIKQGTGGMEGDAKPSTAGNNGGAGIAASANLPPSNFNPKLPPSKIKQQADEYRRQVNQQQHAQQRNRSALGNEQNAIRARAAEQYRRNQNQQAAEKANKERIRMEKMEEFRAGQKKKQEALERRASEYAAEEARVAAARQQRAKEREREAMKKLKQDMIERKRREVMEAAKGGAGFDDGNLLDGRKPPAIVRESRKPSVLRDWVDVSGASEAQNAHDVYSGRDGWMLKEQDKLEREIEEAKMEYEAQQRRIVREEENAVARAAGADGGQSAWEAKREAAVAKMRLKQMKDNSEYQLRRQRELSDLQREQREQQSAYGGYGGGYGGYGGGGGGGGGQLQNPGESPMFGGGRFANPAEEWEWRRAQAAKNKVRASYDLGREDVGGVGRGDVGADEFKRRMNEMNSKREKEEMARKEQLDLARRQDEVRAVFFQNRQLALAAKQRYEAEEIHGRGAAAGRDQGRERKGSSAAEVRRSAELQRQVEEAKKKQAYEDAYKQIAREKQMLAEKLKKRMEDADERKEEEVVEVDEEENVVESDEIPINTEIEISVGDGGGGEADVEGLAAALAEAEGGLDDDDDDDEDDEDEGMIVRGGNTGKLMASIHTAIEAPGDEEEDEEDIEEEIVFRGENTLPIANIDVANIGANEVDEEEVKEMEELVRSLKMERLSRENSKNMDSDDDEEEMVMGGGMGVMMPPRMYNGGNDRGNEEGNAQHNISPPVSPPRGGNGDRVGGGGFDVAGGGSERVRSSISSPAPASVMIEIDMSPSVSKAKAGEIERKRDAKMDALRAKHEMRAKEREEARRRARVEEEEALSKVKDAGGVKAIGKKTGRKGWDKGEKEKQNVLTTLRRKGSDAGVWGDGGAAAAGAAGVRTPGGKIRKEPKVMVRRSSSKAGGGGVKEGGGGKGEGINTLVNRLENIKQEFAKPAFGKPAFKLNRERRGEGKDESEEEERAMKMEEEGVKATDDEDDGGRGAPQLKGGENSWVRRAKERRGEGRGGDGGKKNPFEKVLKE</sequence>
<feature type="compositionally biased region" description="Basic and acidic residues" evidence="12">
    <location>
        <begin position="1051"/>
        <end position="1081"/>
    </location>
</feature>
<dbReference type="SUPFAM" id="SSF56112">
    <property type="entry name" value="Protein kinase-like (PK-like)"/>
    <property type="match status" value="1"/>
</dbReference>
<keyword evidence="15" id="KW-1185">Reference proteome</keyword>
<comment type="similarity">
    <text evidence="1">Belongs to the protein kinase superfamily. NEK Ser/Thr protein kinase family. NIMA subfamily.</text>
</comment>
<dbReference type="EC" id="2.7.11.1" evidence="2"/>
<feature type="region of interest" description="Disordered" evidence="12">
    <location>
        <begin position="942"/>
        <end position="1095"/>
    </location>
</feature>
<feature type="compositionally biased region" description="Basic and acidic residues" evidence="12">
    <location>
        <begin position="942"/>
        <end position="955"/>
    </location>
</feature>
<dbReference type="InterPro" id="IPR000719">
    <property type="entry name" value="Prot_kinase_dom"/>
</dbReference>
<feature type="compositionally biased region" description="Gly residues" evidence="12">
    <location>
        <begin position="1172"/>
        <end position="1186"/>
    </location>
</feature>
<feature type="compositionally biased region" description="Basic and acidic residues" evidence="12">
    <location>
        <begin position="1270"/>
        <end position="1291"/>
    </location>
</feature>
<evidence type="ECO:0000256" key="2">
    <source>
        <dbReference type="ARBA" id="ARBA00012513"/>
    </source>
</evidence>
<comment type="caution">
    <text evidence="14">The sequence shown here is derived from an EMBL/GenBank/DDBJ whole genome shotgun (WGS) entry which is preliminary data.</text>
</comment>
<evidence type="ECO:0000256" key="9">
    <source>
        <dbReference type="ARBA" id="ARBA00048679"/>
    </source>
</evidence>
<feature type="compositionally biased region" description="Basic and acidic residues" evidence="12">
    <location>
        <begin position="1231"/>
        <end position="1243"/>
    </location>
</feature>
<feature type="compositionally biased region" description="Basic and acidic residues" evidence="12">
    <location>
        <begin position="1214"/>
        <end position="1223"/>
    </location>
</feature>
<dbReference type="SMART" id="SM00220">
    <property type="entry name" value="S_TKc"/>
    <property type="match status" value="1"/>
</dbReference>
<protein>
    <recommendedName>
        <fullName evidence="2">non-specific serine/threonine protein kinase</fullName>
        <ecNumber evidence="2">2.7.11.1</ecNumber>
    </recommendedName>
</protein>
<feature type="domain" description="Protein kinase" evidence="13">
    <location>
        <begin position="10"/>
        <end position="270"/>
    </location>
</feature>
<feature type="region of interest" description="Disordered" evidence="12">
    <location>
        <begin position="729"/>
        <end position="770"/>
    </location>
</feature>
<feature type="compositionally biased region" description="Basic and acidic residues" evidence="12">
    <location>
        <begin position="739"/>
        <end position="770"/>
    </location>
</feature>
<feature type="region of interest" description="Disordered" evidence="12">
    <location>
        <begin position="793"/>
        <end position="876"/>
    </location>
</feature>
<evidence type="ECO:0000256" key="3">
    <source>
        <dbReference type="ARBA" id="ARBA00022527"/>
    </source>
</evidence>
<evidence type="ECO:0000313" key="14">
    <source>
        <dbReference type="EMBL" id="GMI34340.1"/>
    </source>
</evidence>
<keyword evidence="5 10" id="KW-0547">Nucleotide-binding</keyword>
<feature type="compositionally biased region" description="Low complexity" evidence="12">
    <location>
        <begin position="336"/>
        <end position="348"/>
    </location>
</feature>
<feature type="compositionally biased region" description="Basic and acidic residues" evidence="12">
    <location>
        <begin position="1111"/>
        <end position="1120"/>
    </location>
</feature>
<dbReference type="GO" id="GO:0005524">
    <property type="term" value="F:ATP binding"/>
    <property type="evidence" value="ECO:0007669"/>
    <property type="project" value="UniProtKB-UniRule"/>
</dbReference>
<dbReference type="OrthoDB" id="248923at2759"/>
<evidence type="ECO:0000256" key="7">
    <source>
        <dbReference type="ARBA" id="ARBA00022840"/>
    </source>
</evidence>
<dbReference type="Pfam" id="PF00069">
    <property type="entry name" value="Pkinase"/>
    <property type="match status" value="1"/>
</dbReference>
<accession>A0A9W7G6V1</accession>
<dbReference type="InterPro" id="IPR008271">
    <property type="entry name" value="Ser/Thr_kinase_AS"/>
</dbReference>
<feature type="compositionally biased region" description="Basic and acidic residues" evidence="12">
    <location>
        <begin position="793"/>
        <end position="802"/>
    </location>
</feature>
<dbReference type="CDD" id="cd08215">
    <property type="entry name" value="STKc_Nek"/>
    <property type="match status" value="1"/>
</dbReference>
<organism evidence="14 15">
    <name type="scientific">Triparma columacea</name>
    <dbReference type="NCBI Taxonomy" id="722753"/>
    <lineage>
        <taxon>Eukaryota</taxon>
        <taxon>Sar</taxon>
        <taxon>Stramenopiles</taxon>
        <taxon>Ochrophyta</taxon>
        <taxon>Bolidophyceae</taxon>
        <taxon>Parmales</taxon>
        <taxon>Triparmaceae</taxon>
        <taxon>Triparma</taxon>
    </lineage>
</organism>
<dbReference type="GO" id="GO:0004674">
    <property type="term" value="F:protein serine/threonine kinase activity"/>
    <property type="evidence" value="ECO:0007669"/>
    <property type="project" value="UniProtKB-KW"/>
</dbReference>
<keyword evidence="3" id="KW-0723">Serine/threonine-protein kinase</keyword>
<feature type="binding site" evidence="10">
    <location>
        <position position="40"/>
    </location>
    <ligand>
        <name>ATP</name>
        <dbReference type="ChEBI" id="CHEBI:30616"/>
    </ligand>
</feature>
<evidence type="ECO:0000256" key="6">
    <source>
        <dbReference type="ARBA" id="ARBA00022777"/>
    </source>
</evidence>
<feature type="compositionally biased region" description="Gly residues" evidence="12">
    <location>
        <begin position="1004"/>
        <end position="1022"/>
    </location>
</feature>
<keyword evidence="7 10" id="KW-0067">ATP-binding</keyword>
<feature type="region of interest" description="Disordered" evidence="12">
    <location>
        <begin position="1143"/>
        <end position="1188"/>
    </location>
</feature>
<keyword evidence="11" id="KW-0175">Coiled coil</keyword>
<keyword evidence="4" id="KW-0808">Transferase</keyword>
<evidence type="ECO:0000256" key="11">
    <source>
        <dbReference type="SAM" id="Coils"/>
    </source>
</evidence>
<dbReference type="PROSITE" id="PS00108">
    <property type="entry name" value="PROTEIN_KINASE_ST"/>
    <property type="match status" value="1"/>
</dbReference>
<feature type="coiled-coil region" evidence="11">
    <location>
        <begin position="508"/>
        <end position="592"/>
    </location>
</feature>
<feature type="region of interest" description="Disordered" evidence="12">
    <location>
        <begin position="1101"/>
        <end position="1120"/>
    </location>
</feature>
<feature type="region of interest" description="Disordered" evidence="12">
    <location>
        <begin position="1201"/>
        <end position="1291"/>
    </location>
</feature>
<dbReference type="EMBL" id="BRYA01000856">
    <property type="protein sequence ID" value="GMI34340.1"/>
    <property type="molecule type" value="Genomic_DNA"/>
</dbReference>
<dbReference type="Gene3D" id="3.30.200.20">
    <property type="entry name" value="Phosphorylase Kinase, domain 1"/>
    <property type="match status" value="1"/>
</dbReference>
<evidence type="ECO:0000256" key="5">
    <source>
        <dbReference type="ARBA" id="ARBA00022741"/>
    </source>
</evidence>
<feature type="compositionally biased region" description="Low complexity" evidence="12">
    <location>
        <begin position="840"/>
        <end position="850"/>
    </location>
</feature>
<dbReference type="Gene3D" id="1.10.510.10">
    <property type="entry name" value="Transferase(Phosphotransferase) domain 1"/>
    <property type="match status" value="1"/>
</dbReference>
<dbReference type="PANTHER" id="PTHR44899">
    <property type="entry name" value="CAMK FAMILY PROTEIN KINASE"/>
    <property type="match status" value="1"/>
</dbReference>